<evidence type="ECO:0000313" key="2">
    <source>
        <dbReference type="EMBL" id="KAK8589431.1"/>
    </source>
</evidence>
<proteinExistence type="inferred from homology"/>
<dbReference type="EMBL" id="JBBPBM010000004">
    <property type="protein sequence ID" value="KAK8589431.1"/>
    <property type="molecule type" value="Genomic_DNA"/>
</dbReference>
<dbReference type="Proteomes" id="UP001472677">
    <property type="component" value="Unassembled WGS sequence"/>
</dbReference>
<comment type="caution">
    <text evidence="2">The sequence shown here is derived from an EMBL/GenBank/DDBJ whole genome shotgun (WGS) entry which is preliminary data.</text>
</comment>
<comment type="similarity">
    <text evidence="1">Belongs to the protein kinase superfamily. ADCK protein kinase family.</text>
</comment>
<evidence type="ECO:0000256" key="1">
    <source>
        <dbReference type="ARBA" id="ARBA00009670"/>
    </source>
</evidence>
<name>A0ABR2FYT9_9ROSI</name>
<dbReference type="InterPro" id="IPR050154">
    <property type="entry name" value="UbiB_kinase"/>
</dbReference>
<dbReference type="PANTHER" id="PTHR10566">
    <property type="entry name" value="CHAPERONE-ACTIVITY OF BC1 COMPLEX CABC1 -RELATED"/>
    <property type="match status" value="1"/>
</dbReference>
<dbReference type="PANTHER" id="PTHR10566:SF120">
    <property type="entry name" value="PROTEIN ACTIVITY OF BC1 COMPLEX KINASE 3, CHLOROPLASTIC"/>
    <property type="match status" value="1"/>
</dbReference>
<evidence type="ECO:0000313" key="3">
    <source>
        <dbReference type="Proteomes" id="UP001472677"/>
    </source>
</evidence>
<protein>
    <submittedName>
        <fullName evidence="2">Uncharacterized protein</fullName>
    </submittedName>
</protein>
<accession>A0ABR2FYT9</accession>
<keyword evidence="3" id="KW-1185">Reference proteome</keyword>
<reference evidence="2 3" key="1">
    <citation type="journal article" date="2024" name="G3 (Bethesda)">
        <title>Genome assembly of Hibiscus sabdariffa L. provides insights into metabolisms of medicinal natural products.</title>
        <authorList>
            <person name="Kim T."/>
        </authorList>
    </citation>
    <scope>NUCLEOTIDE SEQUENCE [LARGE SCALE GENOMIC DNA]</scope>
    <source>
        <strain evidence="2">TK-2024</strain>
        <tissue evidence="2">Old leaves</tissue>
    </source>
</reference>
<gene>
    <name evidence="2" type="ORF">V6N12_023828</name>
</gene>
<organism evidence="2 3">
    <name type="scientific">Hibiscus sabdariffa</name>
    <name type="common">roselle</name>
    <dbReference type="NCBI Taxonomy" id="183260"/>
    <lineage>
        <taxon>Eukaryota</taxon>
        <taxon>Viridiplantae</taxon>
        <taxon>Streptophyta</taxon>
        <taxon>Embryophyta</taxon>
        <taxon>Tracheophyta</taxon>
        <taxon>Spermatophyta</taxon>
        <taxon>Magnoliopsida</taxon>
        <taxon>eudicotyledons</taxon>
        <taxon>Gunneridae</taxon>
        <taxon>Pentapetalae</taxon>
        <taxon>rosids</taxon>
        <taxon>malvids</taxon>
        <taxon>Malvales</taxon>
        <taxon>Malvaceae</taxon>
        <taxon>Malvoideae</taxon>
        <taxon>Hibiscus</taxon>
    </lineage>
</organism>
<sequence length="72" mass="8216">MMSEKPEDATSAIIDHVVHMVNRDYEAMARDYHALDLLATDVDVSPVVPALRDFFDDALNYTVRELNFKTLC</sequence>